<dbReference type="EMBL" id="RQTK01000216">
    <property type="protein sequence ID" value="RUS84159.1"/>
    <property type="molecule type" value="Genomic_DNA"/>
</dbReference>
<evidence type="ECO:0000256" key="1">
    <source>
        <dbReference type="SAM" id="SignalP"/>
    </source>
</evidence>
<feature type="chain" id="PRO_5018790171" evidence="1">
    <location>
        <begin position="16"/>
        <end position="258"/>
    </location>
</feature>
<proteinExistence type="predicted"/>
<comment type="caution">
    <text evidence="2">The sequence shown here is derived from an EMBL/GenBank/DDBJ whole genome shotgun (WGS) entry which is preliminary data.</text>
</comment>
<evidence type="ECO:0000313" key="3">
    <source>
        <dbReference type="Proteomes" id="UP000271974"/>
    </source>
</evidence>
<sequence length="258" mass="28192">LCLGLLFLLFIKVDTILYSRFFILLVFRNQITHVGLGFGELHLVHAFALLTCVPVEESPAPEHGRELLAYPLKGLLHSRVVAHEDGRHLKTARWDVAHCCLHVVWDPLNEVAAVFVLHVEHLFVHLLHGHLSAEHGGGGEIAPMPWVAGRHHILGVEHLLGELGYGQVPVPLGAAGGERREARHEEVQSREGHHVDGQFAEVGIQLARESQAGGDTGHGGGDQVIQVAVGRGGQAQSVEADVVQRFVVDDVRFVRVLN</sequence>
<protein>
    <submittedName>
        <fullName evidence="2">Uncharacterized protein</fullName>
    </submittedName>
</protein>
<feature type="signal peptide" evidence="1">
    <location>
        <begin position="1"/>
        <end position="15"/>
    </location>
</feature>
<dbReference type="PANTHER" id="PTHR36527">
    <property type="entry name" value="OS01G0282866 PROTEIN"/>
    <property type="match status" value="1"/>
</dbReference>
<dbReference type="OrthoDB" id="8043378at2759"/>
<accession>A0A3S1A6T2</accession>
<keyword evidence="1" id="KW-0732">Signal</keyword>
<organism evidence="2 3">
    <name type="scientific">Elysia chlorotica</name>
    <name type="common">Eastern emerald elysia</name>
    <name type="synonym">Sea slug</name>
    <dbReference type="NCBI Taxonomy" id="188477"/>
    <lineage>
        <taxon>Eukaryota</taxon>
        <taxon>Metazoa</taxon>
        <taxon>Spiralia</taxon>
        <taxon>Lophotrochozoa</taxon>
        <taxon>Mollusca</taxon>
        <taxon>Gastropoda</taxon>
        <taxon>Heterobranchia</taxon>
        <taxon>Euthyneura</taxon>
        <taxon>Panpulmonata</taxon>
        <taxon>Sacoglossa</taxon>
        <taxon>Placobranchoidea</taxon>
        <taxon>Plakobranchidae</taxon>
        <taxon>Elysia</taxon>
    </lineage>
</organism>
<dbReference type="Proteomes" id="UP000271974">
    <property type="component" value="Unassembled WGS sequence"/>
</dbReference>
<keyword evidence="3" id="KW-1185">Reference proteome</keyword>
<dbReference type="PANTHER" id="PTHR36527:SF3">
    <property type="entry name" value="OS01G0282866 PROTEIN"/>
    <property type="match status" value="1"/>
</dbReference>
<evidence type="ECO:0000313" key="2">
    <source>
        <dbReference type="EMBL" id="RUS84159.1"/>
    </source>
</evidence>
<reference evidence="2 3" key="1">
    <citation type="submission" date="2019-01" db="EMBL/GenBank/DDBJ databases">
        <title>A draft genome assembly of the solar-powered sea slug Elysia chlorotica.</title>
        <authorList>
            <person name="Cai H."/>
            <person name="Li Q."/>
            <person name="Fang X."/>
            <person name="Li J."/>
            <person name="Curtis N.E."/>
            <person name="Altenburger A."/>
            <person name="Shibata T."/>
            <person name="Feng M."/>
            <person name="Maeda T."/>
            <person name="Schwartz J.A."/>
            <person name="Shigenobu S."/>
            <person name="Lundholm N."/>
            <person name="Nishiyama T."/>
            <person name="Yang H."/>
            <person name="Hasebe M."/>
            <person name="Li S."/>
            <person name="Pierce S.K."/>
            <person name="Wang J."/>
        </authorList>
    </citation>
    <scope>NUCLEOTIDE SEQUENCE [LARGE SCALE GENOMIC DNA]</scope>
    <source>
        <strain evidence="2">EC2010</strain>
        <tissue evidence="2">Whole organism of an adult</tissue>
    </source>
</reference>
<dbReference type="AlphaFoldDB" id="A0A3S1A6T2"/>
<feature type="non-terminal residue" evidence="2">
    <location>
        <position position="1"/>
    </location>
</feature>
<name>A0A3S1A6T2_ELYCH</name>
<gene>
    <name evidence="2" type="ORF">EGW08_008087</name>
</gene>